<dbReference type="Gene3D" id="3.40.50.1360">
    <property type="match status" value="1"/>
</dbReference>
<dbReference type="SMART" id="SM01134">
    <property type="entry name" value="DeoRC"/>
    <property type="match status" value="1"/>
</dbReference>
<accession>A0A1M4Z1V6</accession>
<proteinExistence type="predicted"/>
<keyword evidence="2" id="KW-0678">Repressor</keyword>
<keyword evidence="3" id="KW-0805">Transcription regulation</keyword>
<dbReference type="InterPro" id="IPR036390">
    <property type="entry name" value="WH_DNA-bd_sf"/>
</dbReference>
<name>A0A1M4Z1V6_9FIRM</name>
<dbReference type="SUPFAM" id="SSF100950">
    <property type="entry name" value="NagB/RpiA/CoA transferase-like"/>
    <property type="match status" value="1"/>
</dbReference>
<dbReference type="PROSITE" id="PS51000">
    <property type="entry name" value="HTH_DEOR_2"/>
    <property type="match status" value="1"/>
</dbReference>
<dbReference type="InterPro" id="IPR001034">
    <property type="entry name" value="DeoR_HTH"/>
</dbReference>
<sequence>MLKEERQQNILNLLEKENKVIASNLSQLFNVSEDTIRRDLKELDQKGLVRRVHSGALKAGPPVTSFNYRQNIASEIKDKLAKSALSFLKENSVIIIDGGTTNIHLAKNLPLDFNATIITNSPPLAVALEQHNNIELIMIGGILYKESMVSLGIDTYQFLQTIRADMYVMGIYNIDPQIGISVPTLTEAQIKRAMIESSADTMGLATSDKLGTVSKNIISSSDSLSYLITENADNKIVKEFSKKNITVINNDM</sequence>
<evidence type="ECO:0000313" key="9">
    <source>
        <dbReference type="Proteomes" id="UP000184251"/>
    </source>
</evidence>
<evidence type="ECO:0000256" key="1">
    <source>
        <dbReference type="ARBA" id="ARBA00021390"/>
    </source>
</evidence>
<dbReference type="InterPro" id="IPR036388">
    <property type="entry name" value="WH-like_DNA-bd_sf"/>
</dbReference>
<evidence type="ECO:0000256" key="2">
    <source>
        <dbReference type="ARBA" id="ARBA00022491"/>
    </source>
</evidence>
<feature type="domain" description="HTH deoR-type" evidence="7">
    <location>
        <begin position="3"/>
        <end position="58"/>
    </location>
</feature>
<dbReference type="PANTHER" id="PTHR30363">
    <property type="entry name" value="HTH-TYPE TRANSCRIPTIONAL REGULATOR SRLR-RELATED"/>
    <property type="match status" value="1"/>
</dbReference>
<dbReference type="Proteomes" id="UP000184251">
    <property type="component" value="Unassembled WGS sequence"/>
</dbReference>
<reference evidence="8 9" key="1">
    <citation type="submission" date="2016-11" db="EMBL/GenBank/DDBJ databases">
        <authorList>
            <person name="Jaros S."/>
            <person name="Januszkiewicz K."/>
            <person name="Wedrychowicz H."/>
        </authorList>
    </citation>
    <scope>NUCLEOTIDE SEQUENCE [LARGE SCALE GENOMIC DNA]</scope>
    <source>
        <strain evidence="8 9">DSM 14828</strain>
    </source>
</reference>
<dbReference type="PRINTS" id="PR00037">
    <property type="entry name" value="HTHLACR"/>
</dbReference>
<dbReference type="STRING" id="1120975.SAMN02746064_01917"/>
<comment type="function">
    <text evidence="6">Repressor of the lactose catabolism operon. Galactose-6-phosphate is the inducer.</text>
</comment>
<gene>
    <name evidence="8" type="ORF">SAMN02746064_01917</name>
</gene>
<dbReference type="RefSeq" id="WP_073271424.1">
    <property type="nucleotide sequence ID" value="NZ_FQTU01000015.1"/>
</dbReference>
<dbReference type="InterPro" id="IPR037171">
    <property type="entry name" value="NagB/RpiA_transferase-like"/>
</dbReference>
<dbReference type="OrthoDB" id="9797223at2"/>
<evidence type="ECO:0000256" key="3">
    <source>
        <dbReference type="ARBA" id="ARBA00023015"/>
    </source>
</evidence>
<dbReference type="GO" id="GO:0003700">
    <property type="term" value="F:DNA-binding transcription factor activity"/>
    <property type="evidence" value="ECO:0007669"/>
    <property type="project" value="InterPro"/>
</dbReference>
<dbReference type="PANTHER" id="PTHR30363:SF4">
    <property type="entry name" value="GLYCEROL-3-PHOSPHATE REGULON REPRESSOR"/>
    <property type="match status" value="1"/>
</dbReference>
<dbReference type="InterPro" id="IPR018356">
    <property type="entry name" value="Tscrpt_reg_HTH_DeoR_CS"/>
</dbReference>
<evidence type="ECO:0000256" key="5">
    <source>
        <dbReference type="ARBA" id="ARBA00023163"/>
    </source>
</evidence>
<dbReference type="InterPro" id="IPR014036">
    <property type="entry name" value="DeoR-like_C"/>
</dbReference>
<dbReference type="Pfam" id="PF00455">
    <property type="entry name" value="DeoRC"/>
    <property type="match status" value="1"/>
</dbReference>
<evidence type="ECO:0000256" key="4">
    <source>
        <dbReference type="ARBA" id="ARBA00023125"/>
    </source>
</evidence>
<dbReference type="SMART" id="SM00420">
    <property type="entry name" value="HTH_DEOR"/>
    <property type="match status" value="1"/>
</dbReference>
<dbReference type="SUPFAM" id="SSF46785">
    <property type="entry name" value="Winged helix' DNA-binding domain"/>
    <property type="match status" value="1"/>
</dbReference>
<dbReference type="Pfam" id="PF08220">
    <property type="entry name" value="HTH_DeoR"/>
    <property type="match status" value="1"/>
</dbReference>
<dbReference type="AlphaFoldDB" id="A0A1M4Z1V6"/>
<evidence type="ECO:0000313" key="8">
    <source>
        <dbReference type="EMBL" id="SHF11980.1"/>
    </source>
</evidence>
<keyword evidence="5" id="KW-0804">Transcription</keyword>
<protein>
    <recommendedName>
        <fullName evidence="1">Lactose phosphotransferase system repressor</fullName>
    </recommendedName>
</protein>
<keyword evidence="9" id="KW-1185">Reference proteome</keyword>
<dbReference type="GO" id="GO:0003677">
    <property type="term" value="F:DNA binding"/>
    <property type="evidence" value="ECO:0007669"/>
    <property type="project" value="UniProtKB-KW"/>
</dbReference>
<organism evidence="8 9">
    <name type="scientific">Alkalibacter saccharofermentans DSM 14828</name>
    <dbReference type="NCBI Taxonomy" id="1120975"/>
    <lineage>
        <taxon>Bacteria</taxon>
        <taxon>Bacillati</taxon>
        <taxon>Bacillota</taxon>
        <taxon>Clostridia</taxon>
        <taxon>Eubacteriales</taxon>
        <taxon>Eubacteriaceae</taxon>
        <taxon>Alkalibacter</taxon>
    </lineage>
</organism>
<keyword evidence="4" id="KW-0238">DNA-binding</keyword>
<evidence type="ECO:0000259" key="7">
    <source>
        <dbReference type="PROSITE" id="PS51000"/>
    </source>
</evidence>
<dbReference type="Gene3D" id="1.10.10.10">
    <property type="entry name" value="Winged helix-like DNA-binding domain superfamily/Winged helix DNA-binding domain"/>
    <property type="match status" value="1"/>
</dbReference>
<dbReference type="EMBL" id="FQTU01000015">
    <property type="protein sequence ID" value="SHF11980.1"/>
    <property type="molecule type" value="Genomic_DNA"/>
</dbReference>
<evidence type="ECO:0000256" key="6">
    <source>
        <dbReference type="ARBA" id="ARBA00024937"/>
    </source>
</evidence>
<dbReference type="InterPro" id="IPR050313">
    <property type="entry name" value="Carb_Metab_HTH_regulators"/>
</dbReference>
<dbReference type="PROSITE" id="PS00894">
    <property type="entry name" value="HTH_DEOR_1"/>
    <property type="match status" value="1"/>
</dbReference>